<comment type="caution">
    <text evidence="2">The sequence shown here is derived from an EMBL/GenBank/DDBJ whole genome shotgun (WGS) entry which is preliminary data.</text>
</comment>
<sequence length="233" mass="25855">MESMPPAMDPDDPDDLPEKMRLIADIVSEFDSEILQVRAFDLLVARWLASPNRPPAPTVEAGGSVSKYPAVDTTIPDHPADDSSGIGTGDGAQSTASGSFERKDEPEKAGGRRHRKPGRRREPIRNIDFRPDGQLSFRDFVAEKQPTTIDQKNVVAVYWLEYVAEISDISVGHVLAAYKECSWREPANPDNALHVTASRFHWLDTHNMASIVVTPSGRNVVQYDMPIAPPRKR</sequence>
<gene>
    <name evidence="2" type="ORF">GV791_28545</name>
</gene>
<dbReference type="RefSeq" id="WP_163847989.1">
    <property type="nucleotide sequence ID" value="NZ_JAAGVB010000078.1"/>
</dbReference>
<dbReference type="Proteomes" id="UP000471166">
    <property type="component" value="Unassembled WGS sequence"/>
</dbReference>
<feature type="region of interest" description="Disordered" evidence="1">
    <location>
        <begin position="51"/>
        <end position="130"/>
    </location>
</feature>
<accession>A0A6P1CV95</accession>
<evidence type="ECO:0000313" key="2">
    <source>
        <dbReference type="EMBL" id="NEW36480.1"/>
    </source>
</evidence>
<feature type="compositionally biased region" description="Basic and acidic residues" evidence="1">
    <location>
        <begin position="120"/>
        <end position="130"/>
    </location>
</feature>
<dbReference type="EMBL" id="JAAGVB010000078">
    <property type="protein sequence ID" value="NEW36480.1"/>
    <property type="molecule type" value="Genomic_DNA"/>
</dbReference>
<dbReference type="AlphaFoldDB" id="A0A6P1CV95"/>
<reference evidence="2 3" key="1">
    <citation type="submission" date="2020-01" db="EMBL/GenBank/DDBJ databases">
        <title>Genetics and antimicrobial susceptibilities of Nocardia species isolated from the soil; a comparison with species isolated from humans.</title>
        <authorList>
            <person name="Carrasco G."/>
            <person name="Monzon S."/>
            <person name="Sansegundo M."/>
            <person name="Garcia E."/>
            <person name="Garrido N."/>
            <person name="Medina M.J."/>
            <person name="Villalon P."/>
            <person name="Ramirez-Arocha A.C."/>
            <person name="Jimenez P."/>
            <person name="Cuesta I."/>
            <person name="Valdezate S."/>
        </authorList>
    </citation>
    <scope>NUCLEOTIDE SEQUENCE [LARGE SCALE GENOMIC DNA]</scope>
    <source>
        <strain evidence="2 3">CNM20110626</strain>
    </source>
</reference>
<organism evidence="2 3">
    <name type="scientific">Nocardia cyriacigeorgica</name>
    <dbReference type="NCBI Taxonomy" id="135487"/>
    <lineage>
        <taxon>Bacteria</taxon>
        <taxon>Bacillati</taxon>
        <taxon>Actinomycetota</taxon>
        <taxon>Actinomycetes</taxon>
        <taxon>Mycobacteriales</taxon>
        <taxon>Nocardiaceae</taxon>
        <taxon>Nocardia</taxon>
    </lineage>
</organism>
<name>A0A6P1CV95_9NOCA</name>
<protein>
    <submittedName>
        <fullName evidence="2">Uncharacterized protein</fullName>
    </submittedName>
</protein>
<feature type="compositionally biased region" description="Basic and acidic residues" evidence="1">
    <location>
        <begin position="100"/>
        <end position="110"/>
    </location>
</feature>
<evidence type="ECO:0000256" key="1">
    <source>
        <dbReference type="SAM" id="MobiDB-lite"/>
    </source>
</evidence>
<evidence type="ECO:0000313" key="3">
    <source>
        <dbReference type="Proteomes" id="UP000471166"/>
    </source>
</evidence>
<proteinExistence type="predicted"/>